<dbReference type="PANTHER" id="PTHR30524">
    <property type="entry name" value="MANNITOL-1-PHOSPHATE 5-DEHYDROGENASE"/>
    <property type="match status" value="1"/>
</dbReference>
<feature type="domain" description="Mannitol dehydrogenase N-terminal" evidence="3">
    <location>
        <begin position="10"/>
        <end position="251"/>
    </location>
</feature>
<dbReference type="GO" id="GO:0005829">
    <property type="term" value="C:cytosol"/>
    <property type="evidence" value="ECO:0007669"/>
    <property type="project" value="TreeGrafter"/>
</dbReference>
<evidence type="ECO:0000256" key="2">
    <source>
        <dbReference type="ARBA" id="ARBA00023027"/>
    </source>
</evidence>
<evidence type="ECO:0000256" key="1">
    <source>
        <dbReference type="ARBA" id="ARBA00023002"/>
    </source>
</evidence>
<dbReference type="Proteomes" id="UP000252733">
    <property type="component" value="Unassembled WGS sequence"/>
</dbReference>
<dbReference type="GO" id="GO:0008926">
    <property type="term" value="F:mannitol-1-phosphate 5-dehydrogenase activity"/>
    <property type="evidence" value="ECO:0007669"/>
    <property type="project" value="TreeGrafter"/>
</dbReference>
<dbReference type="Gene3D" id="3.40.50.720">
    <property type="entry name" value="NAD(P)-binding Rossmann-like Domain"/>
    <property type="match status" value="1"/>
</dbReference>
<dbReference type="GO" id="GO:0019592">
    <property type="term" value="P:mannitol catabolic process"/>
    <property type="evidence" value="ECO:0007669"/>
    <property type="project" value="TreeGrafter"/>
</dbReference>
<dbReference type="EMBL" id="QPIZ01000022">
    <property type="protein sequence ID" value="RCW30401.1"/>
    <property type="molecule type" value="Genomic_DNA"/>
</dbReference>
<comment type="caution">
    <text evidence="5">The sequence shown here is derived from an EMBL/GenBank/DDBJ whole genome shotgun (WGS) entry which is preliminary data.</text>
</comment>
<evidence type="ECO:0000259" key="4">
    <source>
        <dbReference type="Pfam" id="PF08125"/>
    </source>
</evidence>
<keyword evidence="1" id="KW-0560">Oxidoreductase</keyword>
<keyword evidence="2" id="KW-0520">NAD</keyword>
<dbReference type="InterPro" id="IPR013118">
    <property type="entry name" value="Mannitol_DH_C"/>
</dbReference>
<dbReference type="Pfam" id="PF08125">
    <property type="entry name" value="Mannitol_dh_C"/>
    <property type="match status" value="1"/>
</dbReference>
<organism evidence="5 6">
    <name type="scientific">Marinilabilia salmonicolor</name>
    <dbReference type="NCBI Taxonomy" id="989"/>
    <lineage>
        <taxon>Bacteria</taxon>
        <taxon>Pseudomonadati</taxon>
        <taxon>Bacteroidota</taxon>
        <taxon>Bacteroidia</taxon>
        <taxon>Marinilabiliales</taxon>
        <taxon>Marinilabiliaceae</taxon>
        <taxon>Marinilabilia</taxon>
    </lineage>
</organism>
<dbReference type="Gene3D" id="1.10.1040.10">
    <property type="entry name" value="N-(1-d-carboxylethyl)-l-norvaline Dehydrogenase, domain 2"/>
    <property type="match status" value="1"/>
</dbReference>
<dbReference type="InterPro" id="IPR013131">
    <property type="entry name" value="Mannitol_DH_N"/>
</dbReference>
<dbReference type="InterPro" id="IPR013328">
    <property type="entry name" value="6PGD_dom2"/>
</dbReference>
<dbReference type="PANTHER" id="PTHR30524:SF0">
    <property type="entry name" value="ALTRONATE OXIDOREDUCTASE-RELATED"/>
    <property type="match status" value="1"/>
</dbReference>
<proteinExistence type="predicted"/>
<dbReference type="Pfam" id="PF01232">
    <property type="entry name" value="Mannitol_dh"/>
    <property type="match status" value="1"/>
</dbReference>
<dbReference type="SUPFAM" id="SSF48179">
    <property type="entry name" value="6-phosphogluconate dehydrogenase C-terminal domain-like"/>
    <property type="match status" value="1"/>
</dbReference>
<dbReference type="InterPro" id="IPR008927">
    <property type="entry name" value="6-PGluconate_DH-like_C_sf"/>
</dbReference>
<dbReference type="NCBIfam" id="NF002969">
    <property type="entry name" value="PRK03643.1"/>
    <property type="match status" value="1"/>
</dbReference>
<gene>
    <name evidence="5" type="ORF">DFO77_12251</name>
</gene>
<name>A0A368UU48_9BACT</name>
<accession>A0A368UU48</accession>
<protein>
    <submittedName>
        <fullName evidence="5">Tagaturonate reductase</fullName>
    </submittedName>
</protein>
<keyword evidence="6" id="KW-1185">Reference proteome</keyword>
<dbReference type="InterPro" id="IPR036291">
    <property type="entry name" value="NAD(P)-bd_dom_sf"/>
</dbReference>
<feature type="domain" description="Mannitol dehydrogenase C-terminal" evidence="4">
    <location>
        <begin position="265"/>
        <end position="461"/>
    </location>
</feature>
<evidence type="ECO:0000259" key="3">
    <source>
        <dbReference type="Pfam" id="PF01232"/>
    </source>
</evidence>
<sequence>MKKPAERPVKIIQFGEGNFLRAFVDWMVQEMNDKAGFNGNVAVVQPIEFGMVDKLNEQDGLYTLVLKGIKDKKGVKDVTLIDSISKGINPYTDFADYLKLAENEDTRFVVSNTTEAGITFNENDTPDMQPPVSFPAKVTLLLHHRFKTFNGATDKGFVFLPCELIELNGDKLKKYVLKYAEKWQLGTEFISWVNEANLFCNTLVDRIVPGFNPDNIAELKETKGYEDNLVVEGEQYHLWVIKGPKELEEELPFSKAGLNVRIVDDVQPYRTRKVRLLNGPHTVMTPIAFLSGEEYVRETLEHPVLGEFVRSVMKNEILPTIDLDREEMERYMDRILDRFLNPFVQHALVSISLNSISKFRARVLPTIFDYQRKTGKLPNGLVLSLAALIAFYRGKYQNKTIPLKDDEANISFFEKLWEKYEAEEYTTLDLTGDALANCDLWGQNLNKVQELTEKTAELLEGILSNGMINVVSEIVKEESHA</sequence>
<evidence type="ECO:0000313" key="5">
    <source>
        <dbReference type="EMBL" id="RCW30401.1"/>
    </source>
</evidence>
<reference evidence="5 6" key="1">
    <citation type="submission" date="2018-07" db="EMBL/GenBank/DDBJ databases">
        <title>Freshwater and sediment microbial communities from various areas in North America, analyzing microbe dynamics in response to fracking.</title>
        <authorList>
            <person name="Lamendella R."/>
        </authorList>
    </citation>
    <scope>NUCLEOTIDE SEQUENCE [LARGE SCALE GENOMIC DNA]</scope>
    <source>
        <strain evidence="5 6">160A</strain>
    </source>
</reference>
<evidence type="ECO:0000313" key="6">
    <source>
        <dbReference type="Proteomes" id="UP000252733"/>
    </source>
</evidence>
<dbReference type="AlphaFoldDB" id="A0A368UU48"/>
<dbReference type="SUPFAM" id="SSF51735">
    <property type="entry name" value="NAD(P)-binding Rossmann-fold domains"/>
    <property type="match status" value="1"/>
</dbReference>